<keyword evidence="6" id="KW-0560">Oxidoreductase</keyword>
<dbReference type="SUPFAM" id="SSF52833">
    <property type="entry name" value="Thioredoxin-like"/>
    <property type="match status" value="1"/>
</dbReference>
<evidence type="ECO:0000256" key="6">
    <source>
        <dbReference type="ARBA" id="ARBA00023002"/>
    </source>
</evidence>
<dbReference type="GO" id="GO:0005737">
    <property type="term" value="C:cytoplasm"/>
    <property type="evidence" value="ECO:0007669"/>
    <property type="project" value="TreeGrafter"/>
</dbReference>
<comment type="function">
    <text evidence="1">Thiol-specific peroxidase that catalyzes the reduction of hydrogen peroxide and organic hydroperoxides to water and alcohols, respectively. Plays a role in cell protection against oxidative stress by detoxifying peroxides and as sensor of hydrogen peroxide-mediated signaling events.</text>
</comment>
<comment type="caution">
    <text evidence="14">The sequence shown here is derived from an EMBL/GenBank/DDBJ whole genome shotgun (WGS) entry which is preliminary data.</text>
</comment>
<dbReference type="Proteomes" id="UP000233325">
    <property type="component" value="Unassembled WGS sequence"/>
</dbReference>
<evidence type="ECO:0000313" key="14">
    <source>
        <dbReference type="EMBL" id="PKM86981.1"/>
    </source>
</evidence>
<dbReference type="Gene3D" id="3.40.30.10">
    <property type="entry name" value="Glutaredoxin"/>
    <property type="match status" value="1"/>
</dbReference>
<evidence type="ECO:0000256" key="1">
    <source>
        <dbReference type="ARBA" id="ARBA00003330"/>
    </source>
</evidence>
<dbReference type="PANTHER" id="PTHR42801:SF4">
    <property type="entry name" value="AHPC_TSA FAMILY PROTEIN"/>
    <property type="match status" value="1"/>
</dbReference>
<proteinExistence type="inferred from homology"/>
<dbReference type="AlphaFoldDB" id="A0A2N2DX38"/>
<protein>
    <recommendedName>
        <fullName evidence="3">thioredoxin-dependent peroxiredoxin</fullName>
        <ecNumber evidence="3">1.11.1.24</ecNumber>
    </recommendedName>
    <alternativeName>
        <fullName evidence="9">Thioredoxin peroxidase</fullName>
    </alternativeName>
</protein>
<gene>
    <name evidence="14" type="ORF">CVU83_03550</name>
</gene>
<reference evidence="14 15" key="1">
    <citation type="journal article" date="2017" name="ISME J.">
        <title>Potential for microbial H2 and metal transformations associated with novel bacteria and archaea in deep terrestrial subsurface sediments.</title>
        <authorList>
            <person name="Hernsdorf A.W."/>
            <person name="Amano Y."/>
            <person name="Miyakawa K."/>
            <person name="Ise K."/>
            <person name="Suzuki Y."/>
            <person name="Anantharaman K."/>
            <person name="Probst A."/>
            <person name="Burstein D."/>
            <person name="Thomas B.C."/>
            <person name="Banfield J.F."/>
        </authorList>
    </citation>
    <scope>NUCLEOTIDE SEQUENCE [LARGE SCALE GENOMIC DNA]</scope>
    <source>
        <strain evidence="14">HGW-Falkowbacteria-2</strain>
    </source>
</reference>
<feature type="domain" description="Thioredoxin" evidence="13">
    <location>
        <begin position="2"/>
        <end position="142"/>
    </location>
</feature>
<feature type="active site" description="Cysteine sulfenic acid (-SOH) intermediate; for peroxidase activity" evidence="12">
    <location>
        <position position="44"/>
    </location>
</feature>
<dbReference type="PANTHER" id="PTHR42801">
    <property type="entry name" value="THIOREDOXIN-DEPENDENT PEROXIDE REDUCTASE"/>
    <property type="match status" value="1"/>
</dbReference>
<evidence type="ECO:0000256" key="2">
    <source>
        <dbReference type="ARBA" id="ARBA00011245"/>
    </source>
</evidence>
<evidence type="ECO:0000256" key="8">
    <source>
        <dbReference type="ARBA" id="ARBA00023284"/>
    </source>
</evidence>
<evidence type="ECO:0000256" key="4">
    <source>
        <dbReference type="ARBA" id="ARBA00022559"/>
    </source>
</evidence>
<dbReference type="InterPro" id="IPR036249">
    <property type="entry name" value="Thioredoxin-like_sf"/>
</dbReference>
<dbReference type="PROSITE" id="PS51352">
    <property type="entry name" value="THIOREDOXIN_2"/>
    <property type="match status" value="1"/>
</dbReference>
<dbReference type="InterPro" id="IPR013766">
    <property type="entry name" value="Thioredoxin_domain"/>
</dbReference>
<keyword evidence="4" id="KW-0575">Peroxidase</keyword>
<evidence type="ECO:0000256" key="10">
    <source>
        <dbReference type="ARBA" id="ARBA00038489"/>
    </source>
</evidence>
<dbReference type="InterPro" id="IPR000866">
    <property type="entry name" value="AhpC/TSA"/>
</dbReference>
<dbReference type="Pfam" id="PF00578">
    <property type="entry name" value="AhpC-TSA"/>
    <property type="match status" value="1"/>
</dbReference>
<comment type="catalytic activity">
    <reaction evidence="11">
        <text>a hydroperoxide + [thioredoxin]-dithiol = an alcohol + [thioredoxin]-disulfide + H2O</text>
        <dbReference type="Rhea" id="RHEA:62620"/>
        <dbReference type="Rhea" id="RHEA-COMP:10698"/>
        <dbReference type="Rhea" id="RHEA-COMP:10700"/>
        <dbReference type="ChEBI" id="CHEBI:15377"/>
        <dbReference type="ChEBI" id="CHEBI:29950"/>
        <dbReference type="ChEBI" id="CHEBI:30879"/>
        <dbReference type="ChEBI" id="CHEBI:35924"/>
        <dbReference type="ChEBI" id="CHEBI:50058"/>
        <dbReference type="EC" id="1.11.1.24"/>
    </reaction>
</comment>
<dbReference type="InterPro" id="IPR050924">
    <property type="entry name" value="Peroxiredoxin_BCP/PrxQ"/>
</dbReference>
<keyword evidence="5" id="KW-0049">Antioxidant</keyword>
<keyword evidence="7" id="KW-1015">Disulfide bond</keyword>
<accession>A0A2N2DX38</accession>
<organism evidence="14 15">
    <name type="scientific">Candidatus Falkowbacteria bacterium HGW-Falkowbacteria-2</name>
    <dbReference type="NCBI Taxonomy" id="2013769"/>
    <lineage>
        <taxon>Bacteria</taxon>
        <taxon>Candidatus Falkowiibacteriota</taxon>
    </lineage>
</organism>
<comment type="similarity">
    <text evidence="10">Belongs to the peroxiredoxin family. BCP/PrxQ subfamily.</text>
</comment>
<dbReference type="EC" id="1.11.1.24" evidence="3"/>
<dbReference type="InterPro" id="IPR024706">
    <property type="entry name" value="Peroxiredoxin_AhpC-typ"/>
</dbReference>
<evidence type="ECO:0000256" key="3">
    <source>
        <dbReference type="ARBA" id="ARBA00013017"/>
    </source>
</evidence>
<dbReference type="EMBL" id="PHAH01000060">
    <property type="protein sequence ID" value="PKM86981.1"/>
    <property type="molecule type" value="Genomic_DNA"/>
</dbReference>
<evidence type="ECO:0000256" key="9">
    <source>
        <dbReference type="ARBA" id="ARBA00032824"/>
    </source>
</evidence>
<evidence type="ECO:0000256" key="12">
    <source>
        <dbReference type="PIRSR" id="PIRSR000239-1"/>
    </source>
</evidence>
<evidence type="ECO:0000256" key="5">
    <source>
        <dbReference type="ARBA" id="ARBA00022862"/>
    </source>
</evidence>
<evidence type="ECO:0000256" key="7">
    <source>
        <dbReference type="ARBA" id="ARBA00023157"/>
    </source>
</evidence>
<evidence type="ECO:0000313" key="15">
    <source>
        <dbReference type="Proteomes" id="UP000233325"/>
    </source>
</evidence>
<comment type="subunit">
    <text evidence="2">Monomer.</text>
</comment>
<dbReference type="GO" id="GO:0045454">
    <property type="term" value="P:cell redox homeostasis"/>
    <property type="evidence" value="ECO:0007669"/>
    <property type="project" value="TreeGrafter"/>
</dbReference>
<dbReference type="CDD" id="cd03017">
    <property type="entry name" value="PRX_BCP"/>
    <property type="match status" value="1"/>
</dbReference>
<dbReference type="GO" id="GO:0008379">
    <property type="term" value="F:thioredoxin peroxidase activity"/>
    <property type="evidence" value="ECO:0007669"/>
    <property type="project" value="TreeGrafter"/>
</dbReference>
<sequence length="149" mass="16728">MLQIGTKAPSFEGVDQNGETHNLSQYQDSWILLYFYPRDSTPGCTEEACQLRDNFSDFEEINAVVIGVSPDSVQSHSRFATRHELPFTLISDPDKKIIADYGADGDVKRISYLIDPDGKIAKTYPSVKPSQHAQEVLEDLTKLQVQYSV</sequence>
<name>A0A2N2DX38_9BACT</name>
<evidence type="ECO:0000259" key="13">
    <source>
        <dbReference type="PROSITE" id="PS51352"/>
    </source>
</evidence>
<dbReference type="FunFam" id="3.40.30.10:FF:000007">
    <property type="entry name" value="Thioredoxin-dependent thiol peroxidase"/>
    <property type="match status" value="1"/>
</dbReference>
<dbReference type="PIRSF" id="PIRSF000239">
    <property type="entry name" value="AHPC"/>
    <property type="match status" value="1"/>
</dbReference>
<evidence type="ECO:0000256" key="11">
    <source>
        <dbReference type="ARBA" id="ARBA00049091"/>
    </source>
</evidence>
<keyword evidence="8" id="KW-0676">Redox-active center</keyword>
<dbReference type="GO" id="GO:0034599">
    <property type="term" value="P:cellular response to oxidative stress"/>
    <property type="evidence" value="ECO:0007669"/>
    <property type="project" value="TreeGrafter"/>
</dbReference>